<dbReference type="GO" id="GO:0140359">
    <property type="term" value="F:ABC-type transporter activity"/>
    <property type="evidence" value="ECO:0007669"/>
    <property type="project" value="InterPro"/>
</dbReference>
<dbReference type="PROSITE" id="PS50929">
    <property type="entry name" value="ABC_TM1F"/>
    <property type="match status" value="1"/>
</dbReference>
<gene>
    <name evidence="7" type="ORF">LAJ60_08455</name>
</gene>
<dbReference type="AlphaFoldDB" id="A0A9Q8YZ53"/>
<dbReference type="RefSeq" id="WP_252619538.1">
    <property type="nucleotide sequence ID" value="NZ_CP083444.1"/>
</dbReference>
<dbReference type="Proteomes" id="UP001056980">
    <property type="component" value="Chromosome"/>
</dbReference>
<evidence type="ECO:0000256" key="2">
    <source>
        <dbReference type="ARBA" id="ARBA00022692"/>
    </source>
</evidence>
<accession>A0A9Q8YZ53</accession>
<evidence type="ECO:0000313" key="7">
    <source>
        <dbReference type="EMBL" id="USP02870.1"/>
    </source>
</evidence>
<evidence type="ECO:0000313" key="8">
    <source>
        <dbReference type="Proteomes" id="UP001056980"/>
    </source>
</evidence>
<evidence type="ECO:0000256" key="3">
    <source>
        <dbReference type="ARBA" id="ARBA00022989"/>
    </source>
</evidence>
<feature type="domain" description="ABC transmembrane type-1" evidence="6">
    <location>
        <begin position="30"/>
        <end position="126"/>
    </location>
</feature>
<dbReference type="GO" id="GO:0005524">
    <property type="term" value="F:ATP binding"/>
    <property type="evidence" value="ECO:0007669"/>
    <property type="project" value="InterPro"/>
</dbReference>
<evidence type="ECO:0000259" key="6">
    <source>
        <dbReference type="PROSITE" id="PS50929"/>
    </source>
</evidence>
<proteinExistence type="predicted"/>
<dbReference type="KEGG" id="btay:LAJ60_08455"/>
<reference evidence="7" key="1">
    <citation type="journal article" date="2022" name="Proc. Natl. Acad. Sci. U.S.A.">
        <title>Identification of the Bartonella autotransporter CFA as a protective antigen and hypervariable target of neutralizing antibodies in mice.</title>
        <authorList>
            <person name="Siewert L.K."/>
            <person name="Korotaev A."/>
            <person name="Sedzicki J."/>
            <person name="Fromm K."/>
            <person name="Pinschewer D.D."/>
            <person name="Dehio C."/>
        </authorList>
    </citation>
    <scope>NUCLEOTIDE SEQUENCE</scope>
    <source>
        <strain evidence="7">IBS296</strain>
    </source>
</reference>
<name>A0A9Q8YZ53_BARTA</name>
<dbReference type="InterPro" id="IPR011527">
    <property type="entry name" value="ABC1_TM_dom"/>
</dbReference>
<dbReference type="Gene3D" id="1.20.1560.10">
    <property type="entry name" value="ABC transporter type 1, transmembrane domain"/>
    <property type="match status" value="1"/>
</dbReference>
<protein>
    <recommendedName>
        <fullName evidence="6">ABC transmembrane type-1 domain-containing protein</fullName>
    </recommendedName>
</protein>
<dbReference type="Pfam" id="PF00664">
    <property type="entry name" value="ABC_membrane"/>
    <property type="match status" value="1"/>
</dbReference>
<comment type="subcellular location">
    <subcellularLocation>
        <location evidence="1">Cell membrane</location>
        <topology evidence="1">Multi-pass membrane protein</topology>
    </subcellularLocation>
</comment>
<keyword evidence="2 5" id="KW-0812">Transmembrane</keyword>
<keyword evidence="3 5" id="KW-1133">Transmembrane helix</keyword>
<evidence type="ECO:0000256" key="1">
    <source>
        <dbReference type="ARBA" id="ARBA00004651"/>
    </source>
</evidence>
<feature type="transmembrane region" description="Helical" evidence="5">
    <location>
        <begin position="62"/>
        <end position="91"/>
    </location>
</feature>
<dbReference type="EMBL" id="CP083444">
    <property type="protein sequence ID" value="USP02870.1"/>
    <property type="molecule type" value="Genomic_DNA"/>
</dbReference>
<sequence length="139" mass="16009">MNNSPEKLVSFSWFTETTKKYIYYVIELSLVATVLRLLGLVNPFIFQAIIDRILPFQRPESLYAIVVLMIAIMLFSTALSALSGYLGAYLANRLTLEFGRRIYTHVLSLSLPVLRTWQVKELFTRIGEVNMFLKNNILI</sequence>
<evidence type="ECO:0000256" key="4">
    <source>
        <dbReference type="ARBA" id="ARBA00023136"/>
    </source>
</evidence>
<evidence type="ECO:0000256" key="5">
    <source>
        <dbReference type="SAM" id="Phobius"/>
    </source>
</evidence>
<dbReference type="InterPro" id="IPR036640">
    <property type="entry name" value="ABC1_TM_sf"/>
</dbReference>
<feature type="transmembrane region" description="Helical" evidence="5">
    <location>
        <begin position="21"/>
        <end position="50"/>
    </location>
</feature>
<keyword evidence="4 5" id="KW-0472">Membrane</keyword>
<dbReference type="GO" id="GO:0005886">
    <property type="term" value="C:plasma membrane"/>
    <property type="evidence" value="ECO:0007669"/>
    <property type="project" value="UniProtKB-SubCell"/>
</dbReference>
<organism evidence="7 8">
    <name type="scientific">Bartonella taylorii</name>
    <dbReference type="NCBI Taxonomy" id="33046"/>
    <lineage>
        <taxon>Bacteria</taxon>
        <taxon>Pseudomonadati</taxon>
        <taxon>Pseudomonadota</taxon>
        <taxon>Alphaproteobacteria</taxon>
        <taxon>Hyphomicrobiales</taxon>
        <taxon>Bartonellaceae</taxon>
        <taxon>Bartonella</taxon>
    </lineage>
</organism>
<dbReference type="SUPFAM" id="SSF90123">
    <property type="entry name" value="ABC transporter transmembrane region"/>
    <property type="match status" value="1"/>
</dbReference>